<feature type="compositionally biased region" description="Basic and acidic residues" evidence="1">
    <location>
        <begin position="441"/>
        <end position="462"/>
    </location>
</feature>
<feature type="compositionally biased region" description="Pro residues" evidence="1">
    <location>
        <begin position="339"/>
        <end position="349"/>
    </location>
</feature>
<dbReference type="GO" id="GO:0003743">
    <property type="term" value="F:translation initiation factor activity"/>
    <property type="evidence" value="ECO:0007669"/>
    <property type="project" value="UniProtKB-KW"/>
</dbReference>
<keyword evidence="2" id="KW-0648">Protein biosynthesis</keyword>
<dbReference type="OrthoDB" id="5599269at2759"/>
<evidence type="ECO:0000313" key="3">
    <source>
        <dbReference type="Proteomes" id="UP000636479"/>
    </source>
</evidence>
<feature type="compositionally biased region" description="Polar residues" evidence="1">
    <location>
        <begin position="416"/>
        <end position="426"/>
    </location>
</feature>
<dbReference type="GO" id="GO:0005886">
    <property type="term" value="C:plasma membrane"/>
    <property type="evidence" value="ECO:0007669"/>
    <property type="project" value="TreeGrafter"/>
</dbReference>
<dbReference type="GeneID" id="59344225"/>
<dbReference type="EMBL" id="JACAZF010000004">
    <property type="protein sequence ID" value="KAF7306982.1"/>
    <property type="molecule type" value="Genomic_DNA"/>
</dbReference>
<dbReference type="Pfam" id="PF13805">
    <property type="entry name" value="Pil1"/>
    <property type="match status" value="1"/>
</dbReference>
<dbReference type="Proteomes" id="UP000636479">
    <property type="component" value="Unassembled WGS sequence"/>
</dbReference>
<organism evidence="2 3">
    <name type="scientific">Mycena indigotica</name>
    <dbReference type="NCBI Taxonomy" id="2126181"/>
    <lineage>
        <taxon>Eukaryota</taxon>
        <taxon>Fungi</taxon>
        <taxon>Dikarya</taxon>
        <taxon>Basidiomycota</taxon>
        <taxon>Agaricomycotina</taxon>
        <taxon>Agaricomycetes</taxon>
        <taxon>Agaricomycetidae</taxon>
        <taxon>Agaricales</taxon>
        <taxon>Marasmiineae</taxon>
        <taxon>Mycenaceae</taxon>
        <taxon>Mycena</taxon>
    </lineage>
</organism>
<dbReference type="InterPro" id="IPR028245">
    <property type="entry name" value="PIL1/LSP1"/>
</dbReference>
<dbReference type="InterPro" id="IPR027267">
    <property type="entry name" value="AH/BAR_dom_sf"/>
</dbReference>
<protein>
    <submittedName>
        <fullName evidence="2">Eukaryotic translation initiation factor 4e</fullName>
    </submittedName>
</protein>
<feature type="compositionally biased region" description="Low complexity" evidence="1">
    <location>
        <begin position="305"/>
        <end position="324"/>
    </location>
</feature>
<dbReference type="PANTHER" id="PTHR31962:SF1">
    <property type="entry name" value="SPHINGOLIPID LONG CHAIN BASE-RESPONSIVE PROTEIN PIL1"/>
    <property type="match status" value="1"/>
</dbReference>
<evidence type="ECO:0000256" key="1">
    <source>
        <dbReference type="SAM" id="MobiDB-lite"/>
    </source>
</evidence>
<accession>A0A8H6SY92</accession>
<evidence type="ECO:0000313" key="2">
    <source>
        <dbReference type="EMBL" id="KAF7306982.1"/>
    </source>
</evidence>
<keyword evidence="2" id="KW-0396">Initiation factor</keyword>
<proteinExistence type="predicted"/>
<feature type="region of interest" description="Disordered" evidence="1">
    <location>
        <begin position="274"/>
        <end position="356"/>
    </location>
</feature>
<dbReference type="AlphaFoldDB" id="A0A8H6SY92"/>
<dbReference type="PANTHER" id="PTHR31962">
    <property type="entry name" value="SPHINGOLIPID LONG CHAIN BASE-RESPONSIVE PROTEIN PIL1"/>
    <property type="match status" value="1"/>
</dbReference>
<dbReference type="GO" id="GO:0036286">
    <property type="term" value="C:eisosome filament"/>
    <property type="evidence" value="ECO:0007669"/>
    <property type="project" value="TreeGrafter"/>
</dbReference>
<gene>
    <name evidence="2" type="ORF">MIND_00491000</name>
</gene>
<dbReference type="GO" id="GO:0070941">
    <property type="term" value="P:eisosome assembly"/>
    <property type="evidence" value="ECO:0007669"/>
    <property type="project" value="TreeGrafter"/>
</dbReference>
<dbReference type="RefSeq" id="XP_037222001.1">
    <property type="nucleotide sequence ID" value="XM_037361709.1"/>
</dbReference>
<name>A0A8H6SY92_9AGAR</name>
<feature type="region of interest" description="Disordered" evidence="1">
    <location>
        <begin position="373"/>
        <end position="490"/>
    </location>
</feature>
<dbReference type="GO" id="GO:0008289">
    <property type="term" value="F:lipid binding"/>
    <property type="evidence" value="ECO:0007669"/>
    <property type="project" value="TreeGrafter"/>
</dbReference>
<comment type="caution">
    <text evidence="2">The sequence shown here is derived from an EMBL/GenBank/DDBJ whole genome shotgun (WGS) entry which is preliminary data.</text>
</comment>
<feature type="compositionally biased region" description="Low complexity" evidence="1">
    <location>
        <begin position="373"/>
        <end position="387"/>
    </location>
</feature>
<sequence length="490" mass="51954">MFASLAGKLSSALPGDSHALDSIHHSLRSFGQQYSSSTTPIQRIITVEKGAALDLDSLGRDSKAMSKELYTWGQGEAADLKDVTDRLAYMNFVLGALSTTLGEKINGARGPMKNLRTIEAAVQPRRNLRASLQQQINRIEQDQPRGMEKRLAELQQKLKDAIAEDQPQEAELALSKRQAIRTSETQKWEAIREFGEKLVILAQAATPVIEALPKFPPTVETPYTGTLATGAARAALQRALDNYKTGQIDLPIVSTASVDLSRSDTRSFGISHAKELEAIESQETSTSTPSSHGRGSHGTVHGHRQTPTSSSTTPAAAATTTTTQSPPPIDPSTLNLSPAPIPNLAPAPDSPIAAPIPLDPASLPTVAETGVPLSAGAAGPGPASGSLHDIHAASHSAGPRSGGLPGNEPSIPGYGTPSSSHNTFESATEEKRRLQAYSEAAQHHETAEQEKSRLEREERERVLASSRAGGSGSGKFSNEYDDAPPPSYED</sequence>
<reference evidence="2" key="1">
    <citation type="submission" date="2020-05" db="EMBL/GenBank/DDBJ databases">
        <title>Mycena genomes resolve the evolution of fungal bioluminescence.</title>
        <authorList>
            <person name="Tsai I.J."/>
        </authorList>
    </citation>
    <scope>NUCLEOTIDE SEQUENCE</scope>
    <source>
        <strain evidence="2">171206Taipei</strain>
    </source>
</reference>
<dbReference type="GO" id="GO:0006897">
    <property type="term" value="P:endocytosis"/>
    <property type="evidence" value="ECO:0007669"/>
    <property type="project" value="TreeGrafter"/>
</dbReference>
<dbReference type="Gene3D" id="1.20.1270.60">
    <property type="entry name" value="Arfaptin homology (AH) domain/BAR domain"/>
    <property type="match status" value="1"/>
</dbReference>
<keyword evidence="3" id="KW-1185">Reference proteome</keyword>